<dbReference type="Proteomes" id="UP001319200">
    <property type="component" value="Unassembled WGS sequence"/>
</dbReference>
<sequence length="139" mass="16132">MVRIIFMIDDDQDDREIFQEAILKCYPHVELNFATDGDEALRILKTNTRNPDVIFLDYNMPRMTGVDCLRALKGREKTRSIPVVMYTTSGDAEDKNVTLMLGADHFMTKPNSFDDLCVELKRVLNLIENKYRRPGELKE</sequence>
<dbReference type="InterPro" id="IPR052893">
    <property type="entry name" value="TCS_response_regulator"/>
</dbReference>
<name>A0AAP2DQ16_9BACT</name>
<dbReference type="Pfam" id="PF00072">
    <property type="entry name" value="Response_reg"/>
    <property type="match status" value="1"/>
</dbReference>
<dbReference type="PANTHER" id="PTHR44520">
    <property type="entry name" value="RESPONSE REGULATOR RCP1-RELATED"/>
    <property type="match status" value="1"/>
</dbReference>
<accession>A0AAP2DQ16</accession>
<dbReference type="SMART" id="SM00448">
    <property type="entry name" value="REC"/>
    <property type="match status" value="1"/>
</dbReference>
<protein>
    <submittedName>
        <fullName evidence="3">Response regulator</fullName>
    </submittedName>
</protein>
<reference evidence="3 4" key="1">
    <citation type="submission" date="2021-05" db="EMBL/GenBank/DDBJ databases">
        <title>A Polyphasic approach of four new species of the genus Ohtaekwangia: Ohtaekwangia histidinii sp. nov., Ohtaekwangia cretensis sp. nov., Ohtaekwangia indiensis sp. nov., Ohtaekwangia reichenbachii sp. nov. from diverse environment.</title>
        <authorList>
            <person name="Octaviana S."/>
        </authorList>
    </citation>
    <scope>NUCLEOTIDE SEQUENCE [LARGE SCALE GENOMIC DNA]</scope>
    <source>
        <strain evidence="3 4">PWU4</strain>
    </source>
</reference>
<dbReference type="PROSITE" id="PS50110">
    <property type="entry name" value="RESPONSE_REGULATORY"/>
    <property type="match status" value="1"/>
</dbReference>
<evidence type="ECO:0000256" key="1">
    <source>
        <dbReference type="PROSITE-ProRule" id="PRU00169"/>
    </source>
</evidence>
<evidence type="ECO:0000313" key="4">
    <source>
        <dbReference type="Proteomes" id="UP001319200"/>
    </source>
</evidence>
<gene>
    <name evidence="3" type="ORF">KK083_26370</name>
</gene>
<dbReference type="AlphaFoldDB" id="A0AAP2DQ16"/>
<dbReference type="SUPFAM" id="SSF52172">
    <property type="entry name" value="CheY-like"/>
    <property type="match status" value="1"/>
</dbReference>
<keyword evidence="4" id="KW-1185">Reference proteome</keyword>
<dbReference type="Gene3D" id="3.40.50.2300">
    <property type="match status" value="1"/>
</dbReference>
<dbReference type="EMBL" id="JAHESF010000041">
    <property type="protein sequence ID" value="MBT1700440.1"/>
    <property type="molecule type" value="Genomic_DNA"/>
</dbReference>
<dbReference type="InterPro" id="IPR011006">
    <property type="entry name" value="CheY-like_superfamily"/>
</dbReference>
<dbReference type="InterPro" id="IPR001789">
    <property type="entry name" value="Sig_transdc_resp-reg_receiver"/>
</dbReference>
<feature type="domain" description="Response regulatory" evidence="2">
    <location>
        <begin position="4"/>
        <end position="124"/>
    </location>
</feature>
<dbReference type="PANTHER" id="PTHR44520:SF2">
    <property type="entry name" value="RESPONSE REGULATOR RCP1"/>
    <property type="match status" value="1"/>
</dbReference>
<evidence type="ECO:0000313" key="3">
    <source>
        <dbReference type="EMBL" id="MBT1700440.1"/>
    </source>
</evidence>
<comment type="caution">
    <text evidence="3">The sequence shown here is derived from an EMBL/GenBank/DDBJ whole genome shotgun (WGS) entry which is preliminary data.</text>
</comment>
<dbReference type="RefSeq" id="WP_254169077.1">
    <property type="nucleotide sequence ID" value="NZ_JAHESF010000041.1"/>
</dbReference>
<dbReference type="GO" id="GO:0000160">
    <property type="term" value="P:phosphorelay signal transduction system"/>
    <property type="evidence" value="ECO:0007669"/>
    <property type="project" value="InterPro"/>
</dbReference>
<feature type="modified residue" description="4-aspartylphosphate" evidence="1">
    <location>
        <position position="57"/>
    </location>
</feature>
<proteinExistence type="predicted"/>
<organism evidence="3 4">
    <name type="scientific">Chryseosolibacter histidini</name>
    <dbReference type="NCBI Taxonomy" id="2782349"/>
    <lineage>
        <taxon>Bacteria</taxon>
        <taxon>Pseudomonadati</taxon>
        <taxon>Bacteroidota</taxon>
        <taxon>Cytophagia</taxon>
        <taxon>Cytophagales</taxon>
        <taxon>Chryseotaleaceae</taxon>
        <taxon>Chryseosolibacter</taxon>
    </lineage>
</organism>
<keyword evidence="1" id="KW-0597">Phosphoprotein</keyword>
<evidence type="ECO:0000259" key="2">
    <source>
        <dbReference type="PROSITE" id="PS50110"/>
    </source>
</evidence>